<evidence type="ECO:0000313" key="4">
    <source>
        <dbReference type="Proteomes" id="UP001329313"/>
    </source>
</evidence>
<dbReference type="RefSeq" id="WP_330170920.1">
    <property type="nucleotide sequence ID" value="NZ_CP137080.1"/>
</dbReference>
<evidence type="ECO:0000256" key="1">
    <source>
        <dbReference type="ARBA" id="ARBA00013064"/>
    </source>
</evidence>
<dbReference type="Pfam" id="PF01451">
    <property type="entry name" value="LMWPc"/>
    <property type="match status" value="1"/>
</dbReference>
<dbReference type="SUPFAM" id="SSF52788">
    <property type="entry name" value="Phosphotyrosine protein phosphatases I"/>
    <property type="match status" value="1"/>
</dbReference>
<evidence type="ECO:0000313" key="3">
    <source>
        <dbReference type="EMBL" id="WOQ69826.1"/>
    </source>
</evidence>
<dbReference type="InterPro" id="IPR050438">
    <property type="entry name" value="LMW_PTPase"/>
</dbReference>
<dbReference type="PANTHER" id="PTHR11717">
    <property type="entry name" value="LOW MOLECULAR WEIGHT PROTEIN TYROSINE PHOSPHATASE"/>
    <property type="match status" value="1"/>
</dbReference>
<dbReference type="AlphaFoldDB" id="A0AAU0MHT5"/>
<keyword evidence="4" id="KW-1185">Reference proteome</keyword>
<sequence>MTKSTRASILTVCAANVCRSPMAEFTLDDVFSRDPRFESVRVGSAGVRPAKESEVCDAVAARQEGERWSERVRAHRPSGVTPHKLAQARLILTASRSSRSTIARLAPEVRERTFTMNEALILGAGYRREGEIAGVEAVSAFAAYLDTQRGLQPLVHPRRRFPWSRVATDPLNIFDGHNAGSKAHAATVREVDAAMRRLAALIIGLPAPAREERKRVAEPA</sequence>
<name>A0AAU0MHT5_9MICO</name>
<dbReference type="InterPro" id="IPR036196">
    <property type="entry name" value="Ptyr_pPase_sf"/>
</dbReference>
<dbReference type="EC" id="3.1.3.48" evidence="1"/>
<gene>
    <name evidence="3" type="ORF">RYJ27_00835</name>
</gene>
<dbReference type="EMBL" id="CP137080">
    <property type="protein sequence ID" value="WOQ69826.1"/>
    <property type="molecule type" value="Genomic_DNA"/>
</dbReference>
<dbReference type="Gene3D" id="3.40.50.2300">
    <property type="match status" value="1"/>
</dbReference>
<protein>
    <recommendedName>
        <fullName evidence="1">protein-tyrosine-phosphatase</fullName>
        <ecNumber evidence="1">3.1.3.48</ecNumber>
    </recommendedName>
</protein>
<organism evidence="3 4">
    <name type="scientific">Microbacterium limosum</name>
    <dbReference type="NCBI Taxonomy" id="3079935"/>
    <lineage>
        <taxon>Bacteria</taxon>
        <taxon>Bacillati</taxon>
        <taxon>Actinomycetota</taxon>
        <taxon>Actinomycetes</taxon>
        <taxon>Micrococcales</taxon>
        <taxon>Microbacteriaceae</taxon>
        <taxon>Microbacterium</taxon>
    </lineage>
</organism>
<dbReference type="PANTHER" id="PTHR11717:SF7">
    <property type="entry name" value="LOW MOLECULAR WEIGHT PHOSPHOTYROSINE PROTEIN PHOSPHATASE"/>
    <property type="match status" value="1"/>
</dbReference>
<accession>A0AAU0MHT5</accession>
<proteinExistence type="predicted"/>
<dbReference type="InterPro" id="IPR023485">
    <property type="entry name" value="Ptyr_pPase"/>
</dbReference>
<feature type="domain" description="Phosphotyrosine protein phosphatase I" evidence="2">
    <location>
        <begin position="9"/>
        <end position="117"/>
    </location>
</feature>
<dbReference type="GO" id="GO:0004725">
    <property type="term" value="F:protein tyrosine phosphatase activity"/>
    <property type="evidence" value="ECO:0007669"/>
    <property type="project" value="UniProtKB-EC"/>
</dbReference>
<evidence type="ECO:0000259" key="2">
    <source>
        <dbReference type="Pfam" id="PF01451"/>
    </source>
</evidence>
<dbReference type="Proteomes" id="UP001329313">
    <property type="component" value="Chromosome"/>
</dbReference>
<dbReference type="KEGG" id="mliy:RYJ27_00835"/>
<reference evidence="3 4" key="1">
    <citation type="submission" date="2023-10" db="EMBL/GenBank/DDBJ databases">
        <title>Y20.</title>
        <authorList>
            <person name="Zhang G."/>
            <person name="Ding Y."/>
        </authorList>
    </citation>
    <scope>NUCLEOTIDE SEQUENCE [LARGE SCALE GENOMIC DNA]</scope>
    <source>
        <strain evidence="3 4">Y20</strain>
    </source>
</reference>